<comment type="caution">
    <text evidence="3">The sequence shown here is derived from an EMBL/GenBank/DDBJ whole genome shotgun (WGS) entry which is preliminary data.</text>
</comment>
<evidence type="ECO:0008006" key="5">
    <source>
        <dbReference type="Google" id="ProtNLM"/>
    </source>
</evidence>
<feature type="chain" id="PRO_5046502253" description="SXP/RAL-2 family protein Ani s 5-like cation-binding domain-containing protein" evidence="2">
    <location>
        <begin position="18"/>
        <end position="210"/>
    </location>
</feature>
<sequence length="210" mass="24262">MYFIYFLTYCLVTPSFAFIIGGCIGPKSVLERYLNPTQKAQLRELVHTMFDGNNAEQVVTTANTYVHNVISQQQWQSILPELRNYQALRRECSIYAQLLPSDMYKQLLNSVYKATQLGAADQDLKRLVEDYVDRAIRSGLIGQNKPSGNPTNQRKPSFKPRIRYYPQRIINENVLVTKPPFPRVYPFFTTDAPLLTNNFQIYERRGPQVG</sequence>
<dbReference type="EMBL" id="JAVFWL010000002">
    <property type="protein sequence ID" value="KAK6738306.1"/>
    <property type="molecule type" value="Genomic_DNA"/>
</dbReference>
<name>A0ABR1CIT5_NECAM</name>
<keyword evidence="2" id="KW-0732">Signal</keyword>
<evidence type="ECO:0000313" key="4">
    <source>
        <dbReference type="Proteomes" id="UP001303046"/>
    </source>
</evidence>
<feature type="compositionally biased region" description="Polar residues" evidence="1">
    <location>
        <begin position="144"/>
        <end position="155"/>
    </location>
</feature>
<protein>
    <recommendedName>
        <fullName evidence="5">SXP/RAL-2 family protein Ani s 5-like cation-binding domain-containing protein</fullName>
    </recommendedName>
</protein>
<organism evidence="3 4">
    <name type="scientific">Necator americanus</name>
    <name type="common">Human hookworm</name>
    <dbReference type="NCBI Taxonomy" id="51031"/>
    <lineage>
        <taxon>Eukaryota</taxon>
        <taxon>Metazoa</taxon>
        <taxon>Ecdysozoa</taxon>
        <taxon>Nematoda</taxon>
        <taxon>Chromadorea</taxon>
        <taxon>Rhabditida</taxon>
        <taxon>Rhabditina</taxon>
        <taxon>Rhabditomorpha</taxon>
        <taxon>Strongyloidea</taxon>
        <taxon>Ancylostomatidae</taxon>
        <taxon>Bunostominae</taxon>
        <taxon>Necator</taxon>
    </lineage>
</organism>
<evidence type="ECO:0000256" key="1">
    <source>
        <dbReference type="SAM" id="MobiDB-lite"/>
    </source>
</evidence>
<feature type="region of interest" description="Disordered" evidence="1">
    <location>
        <begin position="139"/>
        <end position="158"/>
    </location>
</feature>
<accession>A0ABR1CIT5</accession>
<proteinExistence type="predicted"/>
<evidence type="ECO:0000256" key="2">
    <source>
        <dbReference type="SAM" id="SignalP"/>
    </source>
</evidence>
<dbReference type="Proteomes" id="UP001303046">
    <property type="component" value="Unassembled WGS sequence"/>
</dbReference>
<feature type="signal peptide" evidence="2">
    <location>
        <begin position="1"/>
        <end position="17"/>
    </location>
</feature>
<reference evidence="3 4" key="1">
    <citation type="submission" date="2023-08" db="EMBL/GenBank/DDBJ databases">
        <title>A Necator americanus chromosomal reference genome.</title>
        <authorList>
            <person name="Ilik V."/>
            <person name="Petrzelkova K.J."/>
            <person name="Pardy F."/>
            <person name="Fuh T."/>
            <person name="Niatou-Singa F.S."/>
            <person name="Gouil Q."/>
            <person name="Baker L."/>
            <person name="Ritchie M.E."/>
            <person name="Jex A.R."/>
            <person name="Gazzola D."/>
            <person name="Li H."/>
            <person name="Toshio Fujiwara R."/>
            <person name="Zhan B."/>
            <person name="Aroian R.V."/>
            <person name="Pafco B."/>
            <person name="Schwarz E.M."/>
        </authorList>
    </citation>
    <scope>NUCLEOTIDE SEQUENCE [LARGE SCALE GENOMIC DNA]</scope>
    <source>
        <strain evidence="3 4">Aroian</strain>
        <tissue evidence="3">Whole animal</tissue>
    </source>
</reference>
<evidence type="ECO:0000313" key="3">
    <source>
        <dbReference type="EMBL" id="KAK6738306.1"/>
    </source>
</evidence>
<gene>
    <name evidence="3" type="primary">Necator_chrII.g8220</name>
    <name evidence="3" type="ORF">RB195_020426</name>
</gene>
<keyword evidence="4" id="KW-1185">Reference proteome</keyword>